<gene>
    <name evidence="5" type="ORF">IFM89_013676</name>
</gene>
<protein>
    <recommendedName>
        <fullName evidence="4">Tify domain-containing protein</fullName>
    </recommendedName>
</protein>
<keyword evidence="2" id="KW-0539">Nucleus</keyword>
<dbReference type="GO" id="GO:0045944">
    <property type="term" value="P:positive regulation of transcription by RNA polymerase II"/>
    <property type="evidence" value="ECO:0007669"/>
    <property type="project" value="TreeGrafter"/>
</dbReference>
<dbReference type="GO" id="GO:0042393">
    <property type="term" value="F:histone binding"/>
    <property type="evidence" value="ECO:0007669"/>
    <property type="project" value="TreeGrafter"/>
</dbReference>
<dbReference type="PANTHER" id="PTHR47025">
    <property type="entry name" value="AUTOIMMUNE REGULATOR"/>
    <property type="match status" value="1"/>
</dbReference>
<name>A0A835M642_9MAGN</name>
<dbReference type="Proteomes" id="UP000631114">
    <property type="component" value="Unassembled WGS sequence"/>
</dbReference>
<dbReference type="GO" id="GO:0005634">
    <property type="term" value="C:nucleus"/>
    <property type="evidence" value="ECO:0007669"/>
    <property type="project" value="UniProtKB-SubCell"/>
</dbReference>
<evidence type="ECO:0000256" key="3">
    <source>
        <dbReference type="SAM" id="MobiDB-lite"/>
    </source>
</evidence>
<sequence length="483" mass="53522">MLIVGKISAVPFYYGSFQNKGFWMKSGSVFPDGEMPYDTSFRIEPKRHHQWFLDASDTELLPSKKSAVEGSDNRPISGVPNVNVSWESPSSFQSLPGHFTDRLFGEPPRTIDFGGRNFQSVNAGNMDIGRRGIEDHYENDASIALSMSHTMQDPGPCLSYGGIRKVRVNQVKDNDNGMSMQIPYSRGECNTISFSGFQEAREKNPPSCRPNQVNDSGNGMSVQMFNRFDSNTISFSGYQDEHEASVHSVKDSDSIMSMQLSNTFNKGDSSTISFSGFPVEPGMSNYDLLVRQSSLQQSEVLKEKEVSDTTTDLVASATPVATASAPKAKSEPKVSKKVPPNNFPSNVRSLLNTGMLDGVPVKYISWQHEELGGVIKGSGYLCGCKSCNYSQALNAYEFEKHAGTKTKHPNNHIYFENGKTIYAIVQELKSTPHNMLFDAIQNCTGSQINQKAFKTWKESFQAATRELERIYGKDLLKLASNDN</sequence>
<dbReference type="AlphaFoldDB" id="A0A835M642"/>
<accession>A0A835M642</accession>
<dbReference type="Pfam" id="PF16135">
    <property type="entry name" value="TDBD"/>
    <property type="match status" value="1"/>
</dbReference>
<organism evidence="5 6">
    <name type="scientific">Coptis chinensis</name>
    <dbReference type="NCBI Taxonomy" id="261450"/>
    <lineage>
        <taxon>Eukaryota</taxon>
        <taxon>Viridiplantae</taxon>
        <taxon>Streptophyta</taxon>
        <taxon>Embryophyta</taxon>
        <taxon>Tracheophyta</taxon>
        <taxon>Spermatophyta</taxon>
        <taxon>Magnoliopsida</taxon>
        <taxon>Ranunculales</taxon>
        <taxon>Ranunculaceae</taxon>
        <taxon>Coptidoideae</taxon>
        <taxon>Coptis</taxon>
    </lineage>
</organism>
<dbReference type="OrthoDB" id="1863332at2759"/>
<dbReference type="GO" id="GO:0000977">
    <property type="term" value="F:RNA polymerase II transcription regulatory region sequence-specific DNA binding"/>
    <property type="evidence" value="ECO:0007669"/>
    <property type="project" value="TreeGrafter"/>
</dbReference>
<reference evidence="5 6" key="1">
    <citation type="submission" date="2020-10" db="EMBL/GenBank/DDBJ databases">
        <title>The Coptis chinensis genome and diversification of protoberbering-type alkaloids.</title>
        <authorList>
            <person name="Wang B."/>
            <person name="Shu S."/>
            <person name="Song C."/>
            <person name="Liu Y."/>
        </authorList>
    </citation>
    <scope>NUCLEOTIDE SEQUENCE [LARGE SCALE GENOMIC DNA]</scope>
    <source>
        <strain evidence="5">HL-2020</strain>
        <tissue evidence="5">Leaf</tissue>
    </source>
</reference>
<evidence type="ECO:0000256" key="2">
    <source>
        <dbReference type="ARBA" id="ARBA00023242"/>
    </source>
</evidence>
<comment type="subcellular location">
    <subcellularLocation>
        <location evidence="1">Nucleus</location>
    </subcellularLocation>
</comment>
<dbReference type="InterPro" id="IPR032308">
    <property type="entry name" value="TDBD"/>
</dbReference>
<evidence type="ECO:0000256" key="1">
    <source>
        <dbReference type="ARBA" id="ARBA00004123"/>
    </source>
</evidence>
<dbReference type="GO" id="GO:0003682">
    <property type="term" value="F:chromatin binding"/>
    <property type="evidence" value="ECO:0007669"/>
    <property type="project" value="TreeGrafter"/>
</dbReference>
<comment type="caution">
    <text evidence="5">The sequence shown here is derived from an EMBL/GenBank/DDBJ whole genome shotgun (WGS) entry which is preliminary data.</text>
</comment>
<feature type="compositionally biased region" description="Low complexity" evidence="3">
    <location>
        <begin position="318"/>
        <end position="327"/>
    </location>
</feature>
<feature type="region of interest" description="Disordered" evidence="3">
    <location>
        <begin position="318"/>
        <end position="341"/>
    </location>
</feature>
<feature type="domain" description="Tify" evidence="4">
    <location>
        <begin position="373"/>
        <end position="427"/>
    </location>
</feature>
<evidence type="ECO:0000313" key="6">
    <source>
        <dbReference type="Proteomes" id="UP000631114"/>
    </source>
</evidence>
<proteinExistence type="predicted"/>
<keyword evidence="6" id="KW-1185">Reference proteome</keyword>
<evidence type="ECO:0000313" key="5">
    <source>
        <dbReference type="EMBL" id="KAF9620650.1"/>
    </source>
</evidence>
<dbReference type="EMBL" id="JADFTS010000002">
    <property type="protein sequence ID" value="KAF9620650.1"/>
    <property type="molecule type" value="Genomic_DNA"/>
</dbReference>
<evidence type="ECO:0000259" key="4">
    <source>
        <dbReference type="Pfam" id="PF16135"/>
    </source>
</evidence>
<dbReference type="PANTHER" id="PTHR47025:SF9">
    <property type="entry name" value="PROTEIN, PUTATIVE-RELATED"/>
    <property type="match status" value="1"/>
</dbReference>